<sequence>MSEPEGSLASIRAAFLSLRKLAPAEVMDVKKYDYDSYNHSSSDDEYSDSDTEILERITFNATFTVSGSVGEESSEDYERFLRQAVFPGRNVRDINRASSKWREFVGDAVRRAEGVREALRIMEKKKGGNKKGEERGE</sequence>
<evidence type="ECO:0000313" key="2">
    <source>
        <dbReference type="Proteomes" id="UP001165065"/>
    </source>
</evidence>
<protein>
    <submittedName>
        <fullName evidence="1">Uncharacterized protein</fullName>
    </submittedName>
</protein>
<dbReference type="EMBL" id="BRYA01000783">
    <property type="protein sequence ID" value="GMI32504.1"/>
    <property type="molecule type" value="Genomic_DNA"/>
</dbReference>
<name>A0A9W7G4U3_9STRA</name>
<dbReference type="AlphaFoldDB" id="A0A9W7G4U3"/>
<gene>
    <name evidence="1" type="ORF">TrCOL_g3264</name>
</gene>
<evidence type="ECO:0000313" key="1">
    <source>
        <dbReference type="EMBL" id="GMI32504.1"/>
    </source>
</evidence>
<reference evidence="2" key="1">
    <citation type="journal article" date="2023" name="Commun. Biol.">
        <title>Genome analysis of Parmales, the sister group of diatoms, reveals the evolutionary specialization of diatoms from phago-mixotrophs to photoautotrophs.</title>
        <authorList>
            <person name="Ban H."/>
            <person name="Sato S."/>
            <person name="Yoshikawa S."/>
            <person name="Yamada K."/>
            <person name="Nakamura Y."/>
            <person name="Ichinomiya M."/>
            <person name="Sato N."/>
            <person name="Blanc-Mathieu R."/>
            <person name="Endo H."/>
            <person name="Kuwata A."/>
            <person name="Ogata H."/>
        </authorList>
    </citation>
    <scope>NUCLEOTIDE SEQUENCE [LARGE SCALE GENOMIC DNA]</scope>
</reference>
<comment type="caution">
    <text evidence="1">The sequence shown here is derived from an EMBL/GenBank/DDBJ whole genome shotgun (WGS) entry which is preliminary data.</text>
</comment>
<proteinExistence type="predicted"/>
<keyword evidence="2" id="KW-1185">Reference proteome</keyword>
<organism evidence="1 2">
    <name type="scientific">Triparma columacea</name>
    <dbReference type="NCBI Taxonomy" id="722753"/>
    <lineage>
        <taxon>Eukaryota</taxon>
        <taxon>Sar</taxon>
        <taxon>Stramenopiles</taxon>
        <taxon>Ochrophyta</taxon>
        <taxon>Bolidophyceae</taxon>
        <taxon>Parmales</taxon>
        <taxon>Triparmaceae</taxon>
        <taxon>Triparma</taxon>
    </lineage>
</organism>
<accession>A0A9W7G4U3</accession>
<dbReference type="Proteomes" id="UP001165065">
    <property type="component" value="Unassembled WGS sequence"/>
</dbReference>